<dbReference type="PANTHER" id="PTHR43377">
    <property type="entry name" value="BILIVERDIN REDUCTASE A"/>
    <property type="match status" value="1"/>
</dbReference>
<dbReference type="Proteomes" id="UP000198348">
    <property type="component" value="Unassembled WGS sequence"/>
</dbReference>
<reference evidence="3 4" key="1">
    <citation type="submission" date="2017-06" db="EMBL/GenBank/DDBJ databases">
        <authorList>
            <person name="Kim H.J."/>
            <person name="Triplett B.A."/>
        </authorList>
    </citation>
    <scope>NUCLEOTIDE SEQUENCE [LARGE SCALE GENOMIC DNA]</scope>
    <source>
        <strain evidence="3 4">DSM 45207</strain>
    </source>
</reference>
<dbReference type="Pfam" id="PF01408">
    <property type="entry name" value="GFO_IDH_MocA"/>
    <property type="match status" value="1"/>
</dbReference>
<dbReference type="PANTHER" id="PTHR43377:SF1">
    <property type="entry name" value="BILIVERDIN REDUCTASE A"/>
    <property type="match status" value="1"/>
</dbReference>
<name>A0A238V3Z8_9PSEU</name>
<dbReference type="AlphaFoldDB" id="A0A238V3Z8"/>
<dbReference type="Gene3D" id="3.30.360.10">
    <property type="entry name" value="Dihydrodipicolinate Reductase, domain 2"/>
    <property type="match status" value="1"/>
</dbReference>
<dbReference type="SUPFAM" id="SSF51735">
    <property type="entry name" value="NAD(P)-binding Rossmann-fold domains"/>
    <property type="match status" value="1"/>
</dbReference>
<proteinExistence type="predicted"/>
<organism evidence="3 4">
    <name type="scientific">Haloechinothrix alba</name>
    <dbReference type="NCBI Taxonomy" id="664784"/>
    <lineage>
        <taxon>Bacteria</taxon>
        <taxon>Bacillati</taxon>
        <taxon>Actinomycetota</taxon>
        <taxon>Actinomycetes</taxon>
        <taxon>Pseudonocardiales</taxon>
        <taxon>Pseudonocardiaceae</taxon>
        <taxon>Haloechinothrix</taxon>
    </lineage>
</organism>
<dbReference type="SUPFAM" id="SSF55347">
    <property type="entry name" value="Glyceraldehyde-3-phosphate dehydrogenase-like, C-terminal domain"/>
    <property type="match status" value="1"/>
</dbReference>
<feature type="domain" description="GFO/IDH/MocA-like oxidoreductase" evidence="2">
    <location>
        <begin position="132"/>
        <end position="218"/>
    </location>
</feature>
<dbReference type="Gene3D" id="3.40.50.720">
    <property type="entry name" value="NAD(P)-binding Rossmann-like Domain"/>
    <property type="match status" value="1"/>
</dbReference>
<dbReference type="InterPro" id="IPR000683">
    <property type="entry name" value="Gfo/Idh/MocA-like_OxRdtase_N"/>
</dbReference>
<evidence type="ECO:0000259" key="2">
    <source>
        <dbReference type="Pfam" id="PF22725"/>
    </source>
</evidence>
<evidence type="ECO:0000313" key="4">
    <source>
        <dbReference type="Proteomes" id="UP000198348"/>
    </source>
</evidence>
<dbReference type="OrthoDB" id="9815825at2"/>
<dbReference type="RefSeq" id="WP_089299605.1">
    <property type="nucleotide sequence ID" value="NZ_FZNW01000001.1"/>
</dbReference>
<dbReference type="Pfam" id="PF22725">
    <property type="entry name" value="GFO_IDH_MocA_C3"/>
    <property type="match status" value="1"/>
</dbReference>
<sequence length="318" mass="34697">MTHRLALVGTGSMGALHARVISESDRAELVRVIDPRAEAGRDVARRFSVDWTPEIDSLSDVDAVVLSAPTEMHHELAMDVLHEGRPLLIEKPVANDIAEVRNILDVSAARGIPLMCGLLERFNPAVLTARALLGEPVHVRSARHGPYAARIRTGVAWDLLVHDVDLAIQLFGGAAPRDTTAAAGHFHPQSLAGAEDTLEALLSFDRGLASVSASRIGQRKIRTLTVSELDRLIEIDLLRRDVTIYRHVSHEGVSDGGRGYRQQTVIEIPELLTVREPLASQLDRFLDLVEGTVDAATERDSILPPHVVVSDVRAQAIR</sequence>
<dbReference type="InterPro" id="IPR055170">
    <property type="entry name" value="GFO_IDH_MocA-like_dom"/>
</dbReference>
<dbReference type="InterPro" id="IPR036291">
    <property type="entry name" value="NAD(P)-bd_dom_sf"/>
</dbReference>
<gene>
    <name evidence="3" type="ORF">SAMN06265360_101288</name>
</gene>
<accession>A0A238V3Z8</accession>
<dbReference type="GO" id="GO:0000166">
    <property type="term" value="F:nucleotide binding"/>
    <property type="evidence" value="ECO:0007669"/>
    <property type="project" value="InterPro"/>
</dbReference>
<dbReference type="InterPro" id="IPR051450">
    <property type="entry name" value="Gfo/Idh/MocA_Oxidoreductases"/>
</dbReference>
<keyword evidence="4" id="KW-1185">Reference proteome</keyword>
<feature type="domain" description="Gfo/Idh/MocA-like oxidoreductase N-terminal" evidence="1">
    <location>
        <begin position="4"/>
        <end position="115"/>
    </location>
</feature>
<evidence type="ECO:0000313" key="3">
    <source>
        <dbReference type="EMBL" id="SNR28966.1"/>
    </source>
</evidence>
<protein>
    <submittedName>
        <fullName evidence="3">Predicted dehydrogenase</fullName>
    </submittedName>
</protein>
<dbReference type="EMBL" id="FZNW01000001">
    <property type="protein sequence ID" value="SNR28966.1"/>
    <property type="molecule type" value="Genomic_DNA"/>
</dbReference>
<evidence type="ECO:0000259" key="1">
    <source>
        <dbReference type="Pfam" id="PF01408"/>
    </source>
</evidence>